<keyword evidence="13" id="KW-0732">Signal</keyword>
<evidence type="ECO:0000256" key="4">
    <source>
        <dbReference type="ARBA" id="ARBA00021721"/>
    </source>
</evidence>
<keyword evidence="5" id="KW-0964">Secreted</keyword>
<dbReference type="InterPro" id="IPR036444">
    <property type="entry name" value="PLipase_A2_dom_sf"/>
</dbReference>
<feature type="domain" description="Phospholipase A2-like central" evidence="14">
    <location>
        <begin position="58"/>
        <end position="183"/>
    </location>
</feature>
<evidence type="ECO:0000313" key="15">
    <source>
        <dbReference type="EMBL" id="KAK2578696.1"/>
    </source>
</evidence>
<reference evidence="15" key="2">
    <citation type="journal article" date="2023" name="Commun. Biol.">
        <title>Intrasexual cuticular hydrocarbon dimorphism in a wasp sheds light on hydrocarbon biosynthesis genes in Hymenoptera.</title>
        <authorList>
            <person name="Moris V.C."/>
            <person name="Podsiadlowski L."/>
            <person name="Martin S."/>
            <person name="Oeyen J.P."/>
            <person name="Donath A."/>
            <person name="Petersen M."/>
            <person name="Wilbrandt J."/>
            <person name="Misof B."/>
            <person name="Liedtke D."/>
            <person name="Thamm M."/>
            <person name="Scheiner R."/>
            <person name="Schmitt T."/>
            <person name="Niehuis O."/>
        </authorList>
    </citation>
    <scope>NUCLEOTIDE SEQUENCE</scope>
    <source>
        <strain evidence="15">GBR_01_08_01A</strain>
    </source>
</reference>
<accession>A0AAD9RFA6</accession>
<evidence type="ECO:0000256" key="10">
    <source>
        <dbReference type="ARBA" id="ARBA00023098"/>
    </source>
</evidence>
<organism evidence="15 16">
    <name type="scientific">Odynerus spinipes</name>
    <dbReference type="NCBI Taxonomy" id="1348599"/>
    <lineage>
        <taxon>Eukaryota</taxon>
        <taxon>Metazoa</taxon>
        <taxon>Ecdysozoa</taxon>
        <taxon>Arthropoda</taxon>
        <taxon>Hexapoda</taxon>
        <taxon>Insecta</taxon>
        <taxon>Pterygota</taxon>
        <taxon>Neoptera</taxon>
        <taxon>Endopterygota</taxon>
        <taxon>Hymenoptera</taxon>
        <taxon>Apocrita</taxon>
        <taxon>Aculeata</taxon>
        <taxon>Vespoidea</taxon>
        <taxon>Vespidae</taxon>
        <taxon>Eumeninae</taxon>
        <taxon>Odynerus</taxon>
    </lineage>
</organism>
<dbReference type="Proteomes" id="UP001258017">
    <property type="component" value="Unassembled WGS sequence"/>
</dbReference>
<name>A0AAD9RFA6_9HYME</name>
<dbReference type="EC" id="3.1.1.4" evidence="3"/>
<dbReference type="PROSITE" id="PS00118">
    <property type="entry name" value="PA2_HIS"/>
    <property type="match status" value="1"/>
</dbReference>
<protein>
    <recommendedName>
        <fullName evidence="4">Phospholipase A2</fullName>
        <ecNumber evidence="3">3.1.1.4</ecNumber>
    </recommendedName>
    <alternativeName>
        <fullName evidence="12">Phosphatidylcholine 2-acylhydrolase</fullName>
    </alternativeName>
</protein>
<dbReference type="SUPFAM" id="SSF48619">
    <property type="entry name" value="Phospholipase A2, PLA2"/>
    <property type="match status" value="1"/>
</dbReference>
<evidence type="ECO:0000313" key="16">
    <source>
        <dbReference type="Proteomes" id="UP001258017"/>
    </source>
</evidence>
<dbReference type="Gene3D" id="1.20.90.10">
    <property type="entry name" value="Phospholipase A2 domain"/>
    <property type="match status" value="1"/>
</dbReference>
<gene>
    <name evidence="15" type="ORF">KPH14_011664</name>
</gene>
<proteinExistence type="predicted"/>
<dbReference type="Pfam" id="PF05826">
    <property type="entry name" value="Phospholip_A2_2"/>
    <property type="match status" value="1"/>
</dbReference>
<keyword evidence="10" id="KW-0443">Lipid metabolism</keyword>
<dbReference type="GO" id="GO:0046872">
    <property type="term" value="F:metal ion binding"/>
    <property type="evidence" value="ECO:0007669"/>
    <property type="project" value="UniProtKB-KW"/>
</dbReference>
<dbReference type="EMBL" id="JAIFRP010000196">
    <property type="protein sequence ID" value="KAK2578696.1"/>
    <property type="molecule type" value="Genomic_DNA"/>
</dbReference>
<evidence type="ECO:0000256" key="2">
    <source>
        <dbReference type="ARBA" id="ARBA00004613"/>
    </source>
</evidence>
<dbReference type="SMART" id="SM00085">
    <property type="entry name" value="PA2c"/>
    <property type="match status" value="1"/>
</dbReference>
<evidence type="ECO:0000256" key="13">
    <source>
        <dbReference type="SAM" id="SignalP"/>
    </source>
</evidence>
<dbReference type="GO" id="GO:0006644">
    <property type="term" value="P:phospholipid metabolic process"/>
    <property type="evidence" value="ECO:0007669"/>
    <property type="project" value="InterPro"/>
</dbReference>
<sequence>MQYTRLVVLTIFILTIEREAVENTTQIIEKGVNNIISKLPPSLRDHIEGNVSKGKRGFGDVLNLLSDMFRAIYPGTLWCGAGDIAENEQDLGLFERTDACCRDHDNCFNGINAGEEKDGLLNNGIFTRSHCSCDSAFNECLKNVHSIVATKIGITYFEILSPQCFADDYPIINCRRYSSSGLIDEKCVKYDQDYKAEKKLQWFDNPIF</sequence>
<reference evidence="15" key="1">
    <citation type="submission" date="2021-08" db="EMBL/GenBank/DDBJ databases">
        <authorList>
            <person name="Misof B."/>
            <person name="Oliver O."/>
            <person name="Podsiadlowski L."/>
            <person name="Donath A."/>
            <person name="Peters R."/>
            <person name="Mayer C."/>
            <person name="Rust J."/>
            <person name="Gunkel S."/>
            <person name="Lesny P."/>
            <person name="Martin S."/>
            <person name="Oeyen J.P."/>
            <person name="Petersen M."/>
            <person name="Panagiotis P."/>
            <person name="Wilbrandt J."/>
            <person name="Tanja T."/>
        </authorList>
    </citation>
    <scope>NUCLEOTIDE SEQUENCE</scope>
    <source>
        <strain evidence="15">GBR_01_08_01A</strain>
        <tissue evidence="15">Thorax + abdomen</tissue>
    </source>
</reference>
<keyword evidence="8" id="KW-0106">Calcium</keyword>
<comment type="cofactor">
    <cofactor evidence="1">
        <name>Ca(2+)</name>
        <dbReference type="ChEBI" id="CHEBI:29108"/>
    </cofactor>
</comment>
<evidence type="ECO:0000256" key="3">
    <source>
        <dbReference type="ARBA" id="ARBA00013278"/>
    </source>
</evidence>
<feature type="chain" id="PRO_5042208320" description="Phospholipase A2" evidence="13">
    <location>
        <begin position="21"/>
        <end position="208"/>
    </location>
</feature>
<dbReference type="FunFam" id="1.20.90.10:FF:000002">
    <property type="entry name" value="Phospholipase A2 group III"/>
    <property type="match status" value="1"/>
</dbReference>
<keyword evidence="6" id="KW-0479">Metal-binding</keyword>
<dbReference type="InterPro" id="IPR016090">
    <property type="entry name" value="PLA2-like_dom"/>
</dbReference>
<keyword evidence="11" id="KW-1015">Disulfide bond</keyword>
<keyword evidence="9" id="KW-0442">Lipid degradation</keyword>
<evidence type="ECO:0000256" key="9">
    <source>
        <dbReference type="ARBA" id="ARBA00022963"/>
    </source>
</evidence>
<evidence type="ECO:0000256" key="1">
    <source>
        <dbReference type="ARBA" id="ARBA00001913"/>
    </source>
</evidence>
<dbReference type="GO" id="GO:0050482">
    <property type="term" value="P:arachidonate secretion"/>
    <property type="evidence" value="ECO:0007669"/>
    <property type="project" value="InterPro"/>
</dbReference>
<evidence type="ECO:0000256" key="5">
    <source>
        <dbReference type="ARBA" id="ARBA00022525"/>
    </source>
</evidence>
<feature type="signal peptide" evidence="13">
    <location>
        <begin position="1"/>
        <end position="20"/>
    </location>
</feature>
<evidence type="ECO:0000256" key="12">
    <source>
        <dbReference type="ARBA" id="ARBA00029903"/>
    </source>
</evidence>
<evidence type="ECO:0000256" key="7">
    <source>
        <dbReference type="ARBA" id="ARBA00022801"/>
    </source>
</evidence>
<dbReference type="GO" id="GO:0016042">
    <property type="term" value="P:lipid catabolic process"/>
    <property type="evidence" value="ECO:0007669"/>
    <property type="project" value="UniProtKB-KW"/>
</dbReference>
<dbReference type="CDD" id="cd04704">
    <property type="entry name" value="PLA2_bee_venom_like"/>
    <property type="match status" value="1"/>
</dbReference>
<evidence type="ECO:0000256" key="6">
    <source>
        <dbReference type="ARBA" id="ARBA00022723"/>
    </source>
</evidence>
<dbReference type="GO" id="GO:0005576">
    <property type="term" value="C:extracellular region"/>
    <property type="evidence" value="ECO:0007669"/>
    <property type="project" value="UniProtKB-SubCell"/>
</dbReference>
<evidence type="ECO:0000256" key="11">
    <source>
        <dbReference type="ARBA" id="ARBA00023157"/>
    </source>
</evidence>
<dbReference type="GO" id="GO:0004623">
    <property type="term" value="F:phospholipase A2 activity"/>
    <property type="evidence" value="ECO:0007669"/>
    <property type="project" value="UniProtKB-EC"/>
</dbReference>
<keyword evidence="7" id="KW-0378">Hydrolase</keyword>
<evidence type="ECO:0000259" key="14">
    <source>
        <dbReference type="SMART" id="SM00085"/>
    </source>
</evidence>
<comment type="subcellular location">
    <subcellularLocation>
        <location evidence="2">Secreted</location>
    </subcellularLocation>
</comment>
<dbReference type="PANTHER" id="PTHR12253">
    <property type="entry name" value="RH14732P"/>
    <property type="match status" value="1"/>
</dbReference>
<dbReference type="InterPro" id="IPR033113">
    <property type="entry name" value="PLA2_histidine"/>
</dbReference>
<evidence type="ECO:0000256" key="8">
    <source>
        <dbReference type="ARBA" id="ARBA00022837"/>
    </source>
</evidence>
<keyword evidence="16" id="KW-1185">Reference proteome</keyword>
<comment type="caution">
    <text evidence="15">The sequence shown here is derived from an EMBL/GenBank/DDBJ whole genome shotgun (WGS) entry which is preliminary data.</text>
</comment>
<dbReference type="AlphaFoldDB" id="A0AAD9RFA6"/>